<name>A0ABT5S8N0_9FLAO</name>
<proteinExistence type="inferred from homology"/>
<organism evidence="6 7">
    <name type="scientific">Polaribacter ponticola</name>
    <dbReference type="NCBI Taxonomy" id="2978475"/>
    <lineage>
        <taxon>Bacteria</taxon>
        <taxon>Pseudomonadati</taxon>
        <taxon>Bacteroidota</taxon>
        <taxon>Flavobacteriia</taxon>
        <taxon>Flavobacteriales</taxon>
        <taxon>Flavobacteriaceae</taxon>
    </lineage>
</organism>
<dbReference type="PANTHER" id="PTHR46534">
    <property type="entry name" value="IGGFC_BINDING DOMAIN-CONTAINING PROTEIN"/>
    <property type="match status" value="1"/>
</dbReference>
<dbReference type="EMBL" id="JAOSLC020000003">
    <property type="protein sequence ID" value="MDD7914473.1"/>
    <property type="molecule type" value="Genomic_DNA"/>
</dbReference>
<dbReference type="PANTHER" id="PTHR46534:SF2">
    <property type="entry name" value="VWFD DOMAIN-CONTAINING PROTEIN"/>
    <property type="match status" value="1"/>
</dbReference>
<dbReference type="PROSITE" id="PS51127">
    <property type="entry name" value="BIG1"/>
    <property type="match status" value="1"/>
</dbReference>
<dbReference type="Pfam" id="PF02494">
    <property type="entry name" value="HYR"/>
    <property type="match status" value="2"/>
</dbReference>
<evidence type="ECO:0000313" key="6">
    <source>
        <dbReference type="EMBL" id="MDD7914473.1"/>
    </source>
</evidence>
<protein>
    <submittedName>
        <fullName evidence="6">HYR domain-containing protein</fullName>
    </submittedName>
</protein>
<reference evidence="6" key="1">
    <citation type="submission" date="2023-02" db="EMBL/GenBank/DDBJ databases">
        <title>Polaribacter ponticola sp. nov., isolated from seawater.</title>
        <authorList>
            <person name="Baek J.H."/>
            <person name="Kim J.M."/>
            <person name="Choi D.G."/>
            <person name="Jeon C.O."/>
        </authorList>
    </citation>
    <scope>NUCLEOTIDE SEQUENCE</scope>
    <source>
        <strain evidence="6">MSW5</strain>
    </source>
</reference>
<keyword evidence="7" id="KW-1185">Reference proteome</keyword>
<dbReference type="InterPro" id="IPR016187">
    <property type="entry name" value="CTDL_fold"/>
</dbReference>
<evidence type="ECO:0000256" key="1">
    <source>
        <dbReference type="ARBA" id="ARBA00010116"/>
    </source>
</evidence>
<evidence type="ECO:0000259" key="3">
    <source>
        <dbReference type="PROSITE" id="PS50041"/>
    </source>
</evidence>
<evidence type="ECO:0000256" key="2">
    <source>
        <dbReference type="ARBA" id="ARBA00022737"/>
    </source>
</evidence>
<comment type="similarity">
    <text evidence="1">Belongs to the intimin/invasin family.</text>
</comment>
<sequence length="793" mass="83569">MIFLTGFAFQTNAQSGKDSKGKDFWLTFPENLGGEAKLYISSEVNTNGNISISGINYNQNFTVTVGNITTINLPANVFLTNSTSIENKGIHVTSNDEITVYGMNIRSATSDAYLGLPTDALGKEYSVMTYTGLSSYGSQIAIIGTENATSVSFKLKTTVGSYAAGTNYTINLNSGQTFYLKASANTDLTGSEISSTKPIAVFSGNQCANVPTTSYACDHLVEQMPPKDGWGKNFISVPLKTRSGDTFRFLAGTNGTTVSVNGSTVATLNKGDFYENIYTTSLNITASEPILVAQFANGSSYDGANSDPMMMLIPPFEQFLGAYTVNTPSNGFAFNFVNIVASNSTVGTIKLDGNTINPALFTPIGSTGFSGAQVNLTIGTHNLTSNGLPFGAFVYGFNNYDSYGYPAGASFSPIATVNSISISPKTGNETVDISTCFLAKVLDQYGDPVIGVRVDFSISGVNPTQSGFANTDNNGVATFCYGGDNFGNDTIEASVGTLSDSATFVWNQLLVAPNVNCPENIIVSSTPGEAGSIVTFLATETIGVPESTISYSQNSGTFFPIGETEITVTALNSVDTSNCTFTITVLDNETPTINYPTNIVVDSDYGICGAIVNFEAIATDNSGNATISYNLQPGSTFGFGETIVTATATDSAGNSTDCSFSITVTDTQEPSITSPFDITTNVDSNICGAIVNYNTPTANDNCGTGSPPTSLANHTYKGSLNGHTYFLSNIPTTPEVAHANAIAAGGHLVTISNAAENLFVSQFNSGRIWIGHTDRDTEGQWKWINNEPVSYTN</sequence>
<dbReference type="Pfam" id="PF17517">
    <property type="entry name" value="IgGFc_binding"/>
    <property type="match status" value="1"/>
</dbReference>
<dbReference type="RefSeq" id="WP_265725089.1">
    <property type="nucleotide sequence ID" value="NZ_JAOSLC020000003.1"/>
</dbReference>
<feature type="domain" description="C-type lectin" evidence="3">
    <location>
        <begin position="720"/>
        <end position="793"/>
    </location>
</feature>
<accession>A0ABT5S8N0</accession>
<dbReference type="SUPFAM" id="SSF49373">
    <property type="entry name" value="Invasin/intimin cell-adhesion fragments"/>
    <property type="match status" value="1"/>
</dbReference>
<dbReference type="SUPFAM" id="SSF56436">
    <property type="entry name" value="C-type lectin-like"/>
    <property type="match status" value="1"/>
</dbReference>
<dbReference type="InterPro" id="IPR035234">
    <property type="entry name" value="IgGFc-bd_N"/>
</dbReference>
<feature type="domain" description="HYR" evidence="4">
    <location>
        <begin position="586"/>
        <end position="666"/>
    </location>
</feature>
<evidence type="ECO:0000259" key="5">
    <source>
        <dbReference type="PROSITE" id="PS51127"/>
    </source>
</evidence>
<comment type="caution">
    <text evidence="6">The sequence shown here is derived from an EMBL/GenBank/DDBJ whole genome shotgun (WGS) entry which is preliminary data.</text>
</comment>
<dbReference type="InterPro" id="IPR003410">
    <property type="entry name" value="HYR_dom"/>
</dbReference>
<evidence type="ECO:0000259" key="4">
    <source>
        <dbReference type="PROSITE" id="PS50825"/>
    </source>
</evidence>
<evidence type="ECO:0000313" key="7">
    <source>
        <dbReference type="Proteomes" id="UP001151478"/>
    </source>
</evidence>
<dbReference type="Gene3D" id="2.60.40.10">
    <property type="entry name" value="Immunoglobulins"/>
    <property type="match status" value="1"/>
</dbReference>
<keyword evidence="2" id="KW-0677">Repeat</keyword>
<dbReference type="InterPro" id="IPR013783">
    <property type="entry name" value="Ig-like_fold"/>
</dbReference>
<gene>
    <name evidence="6" type="ORF">N5A56_008630</name>
</gene>
<dbReference type="InterPro" id="IPR008964">
    <property type="entry name" value="Invasin/intimin_cell_adhesion"/>
</dbReference>
<dbReference type="PROSITE" id="PS50041">
    <property type="entry name" value="C_TYPE_LECTIN_2"/>
    <property type="match status" value="1"/>
</dbReference>
<feature type="domain" description="Big-1" evidence="5">
    <location>
        <begin position="419"/>
        <end position="505"/>
    </location>
</feature>
<dbReference type="Gene3D" id="3.10.100.10">
    <property type="entry name" value="Mannose-Binding Protein A, subunit A"/>
    <property type="match status" value="1"/>
</dbReference>
<dbReference type="InterPro" id="IPR016186">
    <property type="entry name" value="C-type_lectin-like/link_sf"/>
</dbReference>
<dbReference type="PROSITE" id="PS50825">
    <property type="entry name" value="HYR"/>
    <property type="match status" value="1"/>
</dbReference>
<dbReference type="Pfam" id="PF00059">
    <property type="entry name" value="Lectin_C"/>
    <property type="match status" value="1"/>
</dbReference>
<dbReference type="Proteomes" id="UP001151478">
    <property type="component" value="Unassembled WGS sequence"/>
</dbReference>
<dbReference type="InterPro" id="IPR001304">
    <property type="entry name" value="C-type_lectin-like"/>
</dbReference>
<dbReference type="InterPro" id="IPR003344">
    <property type="entry name" value="Big_1_dom"/>
</dbReference>